<feature type="domain" description="EGF-like" evidence="14">
    <location>
        <begin position="1848"/>
        <end position="1880"/>
    </location>
</feature>
<dbReference type="Gene3D" id="4.10.280.10">
    <property type="entry name" value="Helix-loop-helix DNA-binding domain"/>
    <property type="match status" value="1"/>
</dbReference>
<dbReference type="InterPro" id="IPR058727">
    <property type="entry name" value="Helical_Vwde"/>
</dbReference>
<evidence type="ECO:0000256" key="6">
    <source>
        <dbReference type="ARBA" id="ARBA00023054"/>
    </source>
</evidence>
<dbReference type="Pfam" id="PF00010">
    <property type="entry name" value="HLH"/>
    <property type="match status" value="1"/>
</dbReference>
<feature type="disulfide bond" evidence="11">
    <location>
        <begin position="1788"/>
        <end position="1798"/>
    </location>
</feature>
<evidence type="ECO:0000259" key="15">
    <source>
        <dbReference type="PROSITE" id="PS50888"/>
    </source>
</evidence>
<feature type="disulfide bond" evidence="11">
    <location>
        <begin position="2012"/>
        <end position="2022"/>
    </location>
</feature>
<dbReference type="Pfam" id="PF25024">
    <property type="entry name" value="EGF_TEN"/>
    <property type="match status" value="1"/>
</dbReference>
<dbReference type="CDD" id="cd00054">
    <property type="entry name" value="EGF_CA"/>
    <property type="match status" value="3"/>
</dbReference>
<protein>
    <submittedName>
        <fullName evidence="17">von Willebrand factor D and EGF domain-containing protein</fullName>
    </submittedName>
</protein>
<dbReference type="InterPro" id="IPR057774">
    <property type="entry name" value="D8C_UMOD/GP2/OIT3-like"/>
</dbReference>
<keyword evidence="2 11" id="KW-0245">EGF-like domain</keyword>
<feature type="compositionally biased region" description="Basic and acidic residues" evidence="12">
    <location>
        <begin position="2188"/>
        <end position="2199"/>
    </location>
</feature>
<feature type="compositionally biased region" description="Polar residues" evidence="12">
    <location>
        <begin position="1333"/>
        <end position="1344"/>
    </location>
</feature>
<dbReference type="InterPro" id="IPR001881">
    <property type="entry name" value="EGF-like_Ca-bd_dom"/>
</dbReference>
<dbReference type="PROSITE" id="PS50888">
    <property type="entry name" value="BHLH"/>
    <property type="match status" value="1"/>
</dbReference>
<dbReference type="Pfam" id="PF00094">
    <property type="entry name" value="VWD"/>
    <property type="match status" value="1"/>
</dbReference>
<feature type="compositionally biased region" description="Low complexity" evidence="12">
    <location>
        <begin position="1605"/>
        <end position="1621"/>
    </location>
</feature>
<dbReference type="Pfam" id="PF25776">
    <property type="entry name" value="Ig_VWDE"/>
    <property type="match status" value="1"/>
</dbReference>
<dbReference type="SUPFAM" id="SSF57184">
    <property type="entry name" value="Growth factor receptor domain"/>
    <property type="match status" value="1"/>
</dbReference>
<feature type="domain" description="VWFD" evidence="16">
    <location>
        <begin position="423"/>
        <end position="605"/>
    </location>
</feature>
<dbReference type="GO" id="GO:0003677">
    <property type="term" value="F:DNA binding"/>
    <property type="evidence" value="ECO:0007669"/>
    <property type="project" value="UniProtKB-KW"/>
</dbReference>
<dbReference type="InterPro" id="IPR009030">
    <property type="entry name" value="Growth_fac_rcpt_cys_sf"/>
</dbReference>
<feature type="disulfide bond" evidence="11">
    <location>
        <begin position="1246"/>
        <end position="1255"/>
    </location>
</feature>
<feature type="compositionally biased region" description="Low complexity" evidence="12">
    <location>
        <begin position="1564"/>
        <end position="1590"/>
    </location>
</feature>
<feature type="domain" description="BHLH" evidence="15">
    <location>
        <begin position="2205"/>
        <end position="2257"/>
    </location>
</feature>
<evidence type="ECO:0000256" key="12">
    <source>
        <dbReference type="SAM" id="MobiDB-lite"/>
    </source>
</evidence>
<evidence type="ECO:0000256" key="8">
    <source>
        <dbReference type="ARBA" id="ARBA00023157"/>
    </source>
</evidence>
<comment type="caution">
    <text evidence="11">Lacks conserved residue(s) required for the propagation of feature annotation.</text>
</comment>
<dbReference type="GO" id="GO:0005634">
    <property type="term" value="C:nucleus"/>
    <property type="evidence" value="ECO:0007669"/>
    <property type="project" value="UniProtKB-SubCell"/>
</dbReference>
<dbReference type="FunFam" id="2.10.25.10:FF:000490">
    <property type="entry name" value="von Willebrand factor D and EGF domain-containing protein"/>
    <property type="match status" value="1"/>
</dbReference>
<evidence type="ECO:0000256" key="11">
    <source>
        <dbReference type="PROSITE-ProRule" id="PRU00076"/>
    </source>
</evidence>
<dbReference type="PANTHER" id="PTHR14949">
    <property type="entry name" value="EGF-LIKE-DOMAIN, MULTIPLE 7, 8"/>
    <property type="match status" value="1"/>
</dbReference>
<gene>
    <name evidence="17" type="ORF">D4764_03G0008180</name>
</gene>
<dbReference type="InterPro" id="IPR011598">
    <property type="entry name" value="bHLH_dom"/>
</dbReference>
<evidence type="ECO:0000313" key="17">
    <source>
        <dbReference type="EMBL" id="TWW63810.1"/>
    </source>
</evidence>
<feature type="chain" id="PRO_5023031578" evidence="13">
    <location>
        <begin position="27"/>
        <end position="2351"/>
    </location>
</feature>
<feature type="disulfide bond" evidence="11">
    <location>
        <begin position="1852"/>
        <end position="1862"/>
    </location>
</feature>
<keyword evidence="10" id="KW-0539">Nucleus</keyword>
<keyword evidence="7" id="KW-0238">DNA-binding</keyword>
<keyword evidence="4" id="KW-0677">Repeat</keyword>
<evidence type="ECO:0000256" key="7">
    <source>
        <dbReference type="ARBA" id="ARBA00023125"/>
    </source>
</evidence>
<dbReference type="InterPro" id="IPR036638">
    <property type="entry name" value="HLH_DNA-bd_sf"/>
</dbReference>
<feature type="compositionally biased region" description="Polar residues" evidence="12">
    <location>
        <begin position="1424"/>
        <end position="1446"/>
    </location>
</feature>
<dbReference type="Pfam" id="PF23283">
    <property type="entry name" value="D8C_UMOD"/>
    <property type="match status" value="1"/>
</dbReference>
<feature type="domain" description="EGF-like" evidence="14">
    <location>
        <begin position="1180"/>
        <end position="1219"/>
    </location>
</feature>
<dbReference type="SMART" id="SM00179">
    <property type="entry name" value="EGF_CA"/>
    <property type="match status" value="4"/>
</dbReference>
<dbReference type="SUPFAM" id="SSF57196">
    <property type="entry name" value="EGF/Laminin"/>
    <property type="match status" value="1"/>
</dbReference>
<evidence type="ECO:0000256" key="4">
    <source>
        <dbReference type="ARBA" id="ARBA00022737"/>
    </source>
</evidence>
<dbReference type="Gene3D" id="2.10.25.10">
    <property type="entry name" value="Laminin"/>
    <property type="match status" value="10"/>
</dbReference>
<feature type="compositionally biased region" description="Basic residues" evidence="12">
    <location>
        <begin position="2177"/>
        <end position="2187"/>
    </location>
</feature>
<dbReference type="EMBL" id="RHFK02000016">
    <property type="protein sequence ID" value="TWW63810.1"/>
    <property type="molecule type" value="Genomic_DNA"/>
</dbReference>
<feature type="domain" description="EGF-like" evidence="14">
    <location>
        <begin position="1784"/>
        <end position="1816"/>
    </location>
</feature>
<feature type="disulfide bond" evidence="11">
    <location>
        <begin position="1916"/>
        <end position="1926"/>
    </location>
</feature>
<dbReference type="SMART" id="SM00353">
    <property type="entry name" value="HLH"/>
    <property type="match status" value="1"/>
</dbReference>
<dbReference type="GO" id="GO:0005509">
    <property type="term" value="F:calcium ion binding"/>
    <property type="evidence" value="ECO:0007669"/>
    <property type="project" value="InterPro"/>
</dbReference>
<feature type="region of interest" description="Disordered" evidence="12">
    <location>
        <begin position="2302"/>
        <end position="2323"/>
    </location>
</feature>
<keyword evidence="8 11" id="KW-1015">Disulfide bond</keyword>
<feature type="disulfide bond" evidence="11">
    <location>
        <begin position="1980"/>
        <end position="1990"/>
    </location>
</feature>
<dbReference type="PROSITE" id="PS01186">
    <property type="entry name" value="EGF_2"/>
    <property type="match status" value="4"/>
</dbReference>
<feature type="disulfide bond" evidence="11">
    <location>
        <begin position="1870"/>
        <end position="1879"/>
    </location>
</feature>
<feature type="region of interest" description="Disordered" evidence="12">
    <location>
        <begin position="2119"/>
        <end position="2219"/>
    </location>
</feature>
<evidence type="ECO:0000256" key="10">
    <source>
        <dbReference type="ARBA" id="ARBA00023242"/>
    </source>
</evidence>
<dbReference type="Gene3D" id="2.60.120.260">
    <property type="entry name" value="Galactose-binding domain-like"/>
    <property type="match status" value="1"/>
</dbReference>
<dbReference type="PROSITE" id="PS00010">
    <property type="entry name" value="ASX_HYDROXYL"/>
    <property type="match status" value="1"/>
</dbReference>
<keyword evidence="9" id="KW-0804">Transcription</keyword>
<feature type="disulfide bond" evidence="11">
    <location>
        <begin position="1806"/>
        <end position="1815"/>
    </location>
</feature>
<dbReference type="InterPro" id="IPR057885">
    <property type="entry name" value="Ig_VWDE"/>
</dbReference>
<evidence type="ECO:0000256" key="5">
    <source>
        <dbReference type="ARBA" id="ARBA00023015"/>
    </source>
</evidence>
<feature type="domain" description="EGF-like" evidence="14">
    <location>
        <begin position="1976"/>
        <end position="2008"/>
    </location>
</feature>
<sequence>MDVTARTFPGLLRLALLWVAHLSVTAQYAQECYPGGHRTLRNPYRTVDFDSTEIQNTAIQDLICDHSLLPGWYRFKINNKPAEMPTTCVEMNRCGTQAPVWLSLKDASLPRPGEVRQLSACATWQFFHGSTKDCCLFRIPITVRNCGDFLVYYLQPTQGCMGYCAKVAPDVGPKLCPPGEVEVNGRCKAAIPPLLSRPTISPELVGQSVHLRCSFIPPPWSQPLGFLVVWARRISHSMKVEIRQESTMKPFSLVEMDGVHFRLGETFSCSVATSTTNFGHSRSAPKESEGFFAGLKFFPESLNVAEDGREHEVAVLSTVPIPCFGINHQCGLPVVLSVHDPDHLGHEASNLALSACLLELRPSHCSAGSCGRATFSATAVTDFARDGNRPSVISVSPARGAPRLWRNYTPNTMKVTVQDVPTSICYSLTDPHVITLDGRRYENHQTGTFVLYRSLVRAFEVHSRLWDCGSRHYGVSCNCGVAMREGNDVAVFDMCNGQLQETRPQLSLKTLGDQEGTRVRVLESHQGKKVTFIFPSGAFVRADVGDWGMSLAVRGPSVDYTKTQGLCGTFDRNGNNDFHDRDGGTFGPDVHRFIEHWRIPPGESLFDRTPPGTTEEVRKPFCLCQNGFGTEHPSGRGMRNTYGPSAHSDCVAYDNVDYTSVFPSMDTTVEYIKSPEREDSILDISAFSSPLGTEVWSPDSDPDRDGHLREDLLIAFDRPRKRAAAEFQPIFTSRGVTQVELDKFAYFFPEDHLAEARPEVQPRWPTPSGLTSSKALEVCQTAIANSTVGAVCRGLLGRRLDEAVDLCILDLQLKDDLGWEDALLPYLENECERRLLENRSGRALEASHPAGAAAEVVTALRCPNYCHGNGECTEWGCQCHPGHSFYDCSLAITQPIELTDLENGGLCDIQNFNCRSVRVFGLGFIDSSDLSCHATRLKYMNGGWFPAEKQRTKATFLSSRALDCAVPSLSNKAVNTEDFMMDDKPYARWEMKVTNDGSQYSQTKVLTIYDGICQVCEASSSGLCKLKEMTCNIDGMCFKKGDSNPSSPCLLCDPETSKFSWSVNQDRSKESTFKFASMPRPDVEAKEESQVNKPPTFHQPQNKLQTFAGENFVFQFAASDPEGSALLFQLDEGPKGALLSPAGLLIWKVPEEEGPRARHPVRVTLLDECNAQSGFTVEVDVLPCGCQNGGTCVTDVNFPAGSGRYLCTCPSGSQGELCDQDVDECVSSPCVLGQCVNTASGYRCECPPGLRGLTCLEDINECERKPCFLGVQCFNSFGSYSCGPCPTGMLGNGTTCTVVNVLPSVSTATPRVAIYEVPDVSPQPSKLKPDSFWRTSSVTTSQPNAEVGTTPRTDPNQSKTTTGTRTPALTQKAVLSTSETNNRIKLITPSVSQTNQRDEYNPPRNSSKNTSKSPADRKEPDLPKTSSSVTKTSGIQQTGNGPARNVSATCASRPCFPGVQCINRRPPHVGSVCGRCPPGLFGNGRVCMQSAKAASNHLPQQLAGRKTADARGSKLSMIHLPSIPTRSKHPSSAVARANRDNVPDRVPLSGRGGGTGRREAVAPSRGAPRASGGSSSSFRSDSRSGTSVSRVPNVTVSKPSVIAVTGTPSSSGSPTGLLPSSQSAKVTRTTQTLSYLKPTQARPWTPPRPALPLTAALTALSYSLSESEVSADGDEAGAGPQVLGTSHMDPAMQDRTIHSVLQRPRSGTTADIHEVTCADRPCFPGVPCEPTVDGGFRCGRCPAGYIGDGRACRAVCRHPCGRNMECAAPNTCRCKPGYAGLDCLTAVCEPACVNGGVCVAPGVCRCVRGFHGETCQQALCRSPCQNGGTCVGPQTCSCPYGFVGPRCETMVCSLHCHNGGRCLSPDKCTCPPGWSGRTCETALCTPVCLNGGWCVRPDVCECPHGFYGAQCQNAVCRPPCKNGGVCTRNNICSCLEGYAGRRCEKSVCEPVCMHGGRCVGPDVCDCPSAWRGKRCDKPSCLQKCLNGGECVGANACRCAPGWQGVLCQIPHCEQKCLYGSRCVRTNVCACRGGYTGARCSTKTTTGAPSSSSSSSPCAPPVFPSLWRAADPESSRHSLEMVCGSAGGTDGTNPLGHRIGGSCSTPACYFHPQDKVMCSSRRAPASPLRPDRTGARMRSACGEPDGFTSDPDEPDSDSTGIRSPRAETAGPVGGRAAASRRRRKRRRHADAGGRRGRDARFGGVSQQRQAANARERDRTHSVNTAFTALRTLIPTEPADRRLSKIETLRLASSYISHLANVLLLGEECRDGQPCLRYQNILSPTSLRPICTFCLGNQRKLVSGRQTGDSEMERSPQPLSDDGGDPMFTCTRLKLHLEGLRLRPPVFLFVLEH</sequence>
<evidence type="ECO:0000256" key="9">
    <source>
        <dbReference type="ARBA" id="ARBA00023163"/>
    </source>
</evidence>
<dbReference type="FunFam" id="4.10.280.10:FF:000010">
    <property type="entry name" value="Scleraxis bHLH transcription factor"/>
    <property type="match status" value="1"/>
</dbReference>
<accession>A0A5C6ND22</accession>
<keyword evidence="18" id="KW-1185">Reference proteome</keyword>
<dbReference type="FunFam" id="2.10.25.10:FF:000499">
    <property type="entry name" value="Predicted protein"/>
    <property type="match status" value="1"/>
</dbReference>
<feature type="domain" description="EGF-like" evidence="14">
    <location>
        <begin position="1221"/>
        <end position="1256"/>
    </location>
</feature>
<feature type="disulfide bond" evidence="11">
    <location>
        <begin position="2030"/>
        <end position="2039"/>
    </location>
</feature>
<dbReference type="Pfam" id="PF26129">
    <property type="entry name" value="Vwde"/>
    <property type="match status" value="1"/>
</dbReference>
<feature type="region of interest" description="Disordered" evidence="12">
    <location>
        <begin position="1605"/>
        <end position="1628"/>
    </location>
</feature>
<evidence type="ECO:0000256" key="1">
    <source>
        <dbReference type="ARBA" id="ARBA00004123"/>
    </source>
</evidence>
<feature type="domain" description="EGF-like" evidence="14">
    <location>
        <begin position="1912"/>
        <end position="1944"/>
    </location>
</feature>
<evidence type="ECO:0000256" key="13">
    <source>
        <dbReference type="SAM" id="SignalP"/>
    </source>
</evidence>
<feature type="disulfide bond" evidence="11">
    <location>
        <begin position="1934"/>
        <end position="1943"/>
    </location>
</feature>
<dbReference type="InterPro" id="IPR050969">
    <property type="entry name" value="Dev_Signal_Modulators"/>
</dbReference>
<proteinExistence type="predicted"/>
<dbReference type="SUPFAM" id="SSF47459">
    <property type="entry name" value="HLH, helix-loop-helix DNA-binding domain"/>
    <property type="match status" value="1"/>
</dbReference>
<keyword evidence="5" id="KW-0805">Transcription regulation</keyword>
<evidence type="ECO:0000259" key="16">
    <source>
        <dbReference type="PROSITE" id="PS51233"/>
    </source>
</evidence>
<dbReference type="PANTHER" id="PTHR14949:SF52">
    <property type="entry name" value="VON WILLEBRAND FACTOR D AND EGF DOMAIN-CONTAINING PROTEIN"/>
    <property type="match status" value="1"/>
</dbReference>
<dbReference type="PROSITE" id="PS50026">
    <property type="entry name" value="EGF_3"/>
    <property type="match status" value="7"/>
</dbReference>
<dbReference type="InterPro" id="IPR001846">
    <property type="entry name" value="VWF_type-D"/>
</dbReference>
<name>A0A5C6ND22_9TELE</name>
<dbReference type="PROSITE" id="PS01187">
    <property type="entry name" value="EGF_CA"/>
    <property type="match status" value="2"/>
</dbReference>
<evidence type="ECO:0000313" key="18">
    <source>
        <dbReference type="Proteomes" id="UP000324091"/>
    </source>
</evidence>
<feature type="compositionally biased region" description="Polar residues" evidence="12">
    <location>
        <begin position="1403"/>
        <end position="1413"/>
    </location>
</feature>
<dbReference type="PROSITE" id="PS51233">
    <property type="entry name" value="VWFD"/>
    <property type="match status" value="1"/>
</dbReference>
<keyword evidence="3 13" id="KW-0732">Signal</keyword>
<dbReference type="CDD" id="cd11465">
    <property type="entry name" value="bHLH_TS_scleraxis_like"/>
    <property type="match status" value="1"/>
</dbReference>
<feature type="region of interest" description="Disordered" evidence="12">
    <location>
        <begin position="1320"/>
        <end position="1446"/>
    </location>
</feature>
<comment type="subcellular location">
    <subcellularLocation>
        <location evidence="1">Nucleus</location>
    </subcellularLocation>
</comment>
<feature type="disulfide bond" evidence="11">
    <location>
        <begin position="1209"/>
        <end position="1218"/>
    </location>
</feature>
<feature type="disulfide bond" evidence="11">
    <location>
        <begin position="1998"/>
        <end position="2007"/>
    </location>
</feature>
<feature type="compositionally biased region" description="Polar residues" evidence="12">
    <location>
        <begin position="1350"/>
        <end position="1395"/>
    </location>
</feature>
<evidence type="ECO:0000256" key="2">
    <source>
        <dbReference type="ARBA" id="ARBA00022536"/>
    </source>
</evidence>
<evidence type="ECO:0000256" key="3">
    <source>
        <dbReference type="ARBA" id="ARBA00022729"/>
    </source>
</evidence>
<feature type="domain" description="EGF-like" evidence="14">
    <location>
        <begin position="2009"/>
        <end position="2040"/>
    </location>
</feature>
<dbReference type="PROSITE" id="PS00022">
    <property type="entry name" value="EGF_1"/>
    <property type="match status" value="6"/>
</dbReference>
<comment type="caution">
    <text evidence="17">The sequence shown here is derived from an EMBL/GenBank/DDBJ whole genome shotgun (WGS) entry which is preliminary data.</text>
</comment>
<evidence type="ECO:0000259" key="14">
    <source>
        <dbReference type="PROSITE" id="PS50026"/>
    </source>
</evidence>
<dbReference type="SMART" id="SM00216">
    <property type="entry name" value="VWD"/>
    <property type="match status" value="1"/>
</dbReference>
<feature type="region of interest" description="Disordered" evidence="12">
    <location>
        <begin position="1517"/>
        <end position="1593"/>
    </location>
</feature>
<dbReference type="InterPro" id="IPR000742">
    <property type="entry name" value="EGF"/>
</dbReference>
<dbReference type="Proteomes" id="UP000324091">
    <property type="component" value="Chromosome 3"/>
</dbReference>
<feature type="disulfide bond" evidence="11">
    <location>
        <begin position="1225"/>
        <end position="1235"/>
    </location>
</feature>
<dbReference type="InterPro" id="IPR000152">
    <property type="entry name" value="EGF-type_Asp/Asn_hydroxyl_site"/>
</dbReference>
<organism evidence="17 18">
    <name type="scientific">Takifugu flavidus</name>
    <name type="common">sansaifugu</name>
    <dbReference type="NCBI Taxonomy" id="433684"/>
    <lineage>
        <taxon>Eukaryota</taxon>
        <taxon>Metazoa</taxon>
        <taxon>Chordata</taxon>
        <taxon>Craniata</taxon>
        <taxon>Vertebrata</taxon>
        <taxon>Euteleostomi</taxon>
        <taxon>Actinopterygii</taxon>
        <taxon>Neopterygii</taxon>
        <taxon>Teleostei</taxon>
        <taxon>Neoteleostei</taxon>
        <taxon>Acanthomorphata</taxon>
        <taxon>Eupercaria</taxon>
        <taxon>Tetraodontiformes</taxon>
        <taxon>Tetradontoidea</taxon>
        <taxon>Tetraodontidae</taxon>
        <taxon>Takifugu</taxon>
    </lineage>
</organism>
<dbReference type="GO" id="GO:0046983">
    <property type="term" value="F:protein dimerization activity"/>
    <property type="evidence" value="ECO:0007669"/>
    <property type="project" value="InterPro"/>
</dbReference>
<dbReference type="InterPro" id="IPR018097">
    <property type="entry name" value="EGF_Ca-bd_CS"/>
</dbReference>
<feature type="signal peptide" evidence="13">
    <location>
        <begin position="1"/>
        <end position="26"/>
    </location>
</feature>
<reference evidence="17 18" key="1">
    <citation type="submission" date="2019-04" db="EMBL/GenBank/DDBJ databases">
        <title>Chromosome genome assembly for Takifugu flavidus.</title>
        <authorList>
            <person name="Xiao S."/>
        </authorList>
    </citation>
    <scope>NUCLEOTIDE SEQUENCE [LARGE SCALE GENOMIC DNA]</scope>
    <source>
        <strain evidence="17">HTHZ2018</strain>
        <tissue evidence="17">Muscle</tissue>
    </source>
</reference>
<dbReference type="SMART" id="SM00181">
    <property type="entry name" value="EGF"/>
    <property type="match status" value="15"/>
</dbReference>
<keyword evidence="6" id="KW-0175">Coiled coil</keyword>